<reference evidence="3 4" key="1">
    <citation type="submission" date="2021-02" db="EMBL/GenBank/DDBJ databases">
        <title>Leishmania (Mundinia) orientalis Genome sequencing and assembly.</title>
        <authorList>
            <person name="Almutairi H."/>
            <person name="Gatherer D."/>
        </authorList>
    </citation>
    <scope>NUCLEOTIDE SEQUENCE [LARGE SCALE GENOMIC DNA]</scope>
    <source>
        <strain evidence="3">LSCM4</strain>
    </source>
</reference>
<evidence type="ECO:0000256" key="1">
    <source>
        <dbReference type="SAM" id="MobiDB-lite"/>
    </source>
</evidence>
<sequence length="751" mass="81302">MDQLYLAKPIPSSGDDEGTQGGSRLEVSAHSSGASSRSCSCTHSADESSAVSSDVPGETPEEAGDSFGTSFHAARHGRSWRSGENQEDFTASSSPNELYMFLVQLLRVAEDLHTRLERLVPETTASVETVPLLSQTSPTKDGGCGYHVLSDRARGSRKGTTLAAHQGIAKLRRRLRKEVTHVQRAVNGLSAAGCADVPTSASSDSPVVPPAIVQAAVACALCNAMPHYEGIVTCLERERDVTGVYVPVSRYVGPPRRMPSDSANGASAVHRPFFRDGMRLEVDVVSSNEHRWIKVKTATARNLELEAAALDVNGSTPFTDMLLALVERSKRTCLPHRRVAQVAVLLLHRLPPLLEKFFAVHGIVWASLPAGHALTVPRREVQARAPHAVPTRTAAAWLPPLALSPAVVCLDTTALVTLCSQSCYVDSLPYSVRIERLAPFHVLQEQQRKEVQECRAVAAVLEPALRSHTAWYTGNALEQVMRQALLLPWDGAGAETQPFSADKERGHGLPATLIVSTELDWLEQLEKAARDPLVDAGNANTHQGSSAITTIATTPSLTMPLDESSLLMEYSGRVERAAVSALCSPQERPNWIMADVTYEEFKWILETIAGPQEVARAARLLRLVSVVDTTFLRDCMSSRDGSEGGHGAPRAGERNTAASHTSSSTEPPPLFTYVECLRLSGKVSLRNKIVFGLADAVNAVMVTSNEQLCYAARDQGVHIEACFHPSRSLTEQKMYRLPRRDGPGKPPAVTL</sequence>
<keyword evidence="4" id="KW-1185">Reference proteome</keyword>
<evidence type="ECO:0000259" key="2">
    <source>
        <dbReference type="Pfam" id="PF07000"/>
    </source>
</evidence>
<name>A0A836HHX2_9TRYP</name>
<comment type="caution">
    <text evidence="3">The sequence shown here is derived from an EMBL/GenBank/DDBJ whole genome shotgun (WGS) entry which is preliminary data.</text>
</comment>
<protein>
    <recommendedName>
        <fullName evidence="2">DUF1308 domain-containing protein</fullName>
    </recommendedName>
</protein>
<feature type="compositionally biased region" description="Low complexity" evidence="1">
    <location>
        <begin position="28"/>
        <end position="55"/>
    </location>
</feature>
<dbReference type="KEGG" id="loi:92360296"/>
<feature type="domain" description="DUF1308" evidence="2">
    <location>
        <begin position="676"/>
        <end position="733"/>
    </location>
</feature>
<dbReference type="PANTHER" id="PTHR13379:SF0">
    <property type="entry name" value="UPF0415 PROTEIN C7ORF25"/>
    <property type="match status" value="1"/>
</dbReference>
<evidence type="ECO:0000313" key="3">
    <source>
        <dbReference type="EMBL" id="KAG5477160.1"/>
    </source>
</evidence>
<dbReference type="RefSeq" id="XP_067062571.1">
    <property type="nucleotide sequence ID" value="XM_067206362.1"/>
</dbReference>
<accession>A0A836HHX2</accession>
<dbReference type="PANTHER" id="PTHR13379">
    <property type="entry name" value="UNCHARACTERIZED DUF1308"/>
    <property type="match status" value="1"/>
</dbReference>
<dbReference type="EMBL" id="JAFHLR010000025">
    <property type="protein sequence ID" value="KAG5477160.1"/>
    <property type="molecule type" value="Genomic_DNA"/>
</dbReference>
<proteinExistence type="predicted"/>
<evidence type="ECO:0000313" key="4">
    <source>
        <dbReference type="Proteomes" id="UP000674143"/>
    </source>
</evidence>
<feature type="region of interest" description="Disordered" evidence="1">
    <location>
        <begin position="638"/>
        <end position="666"/>
    </location>
</feature>
<feature type="compositionally biased region" description="Polar residues" evidence="1">
    <location>
        <begin position="656"/>
        <end position="665"/>
    </location>
</feature>
<dbReference type="AlphaFoldDB" id="A0A836HHX2"/>
<dbReference type="Pfam" id="PF07000">
    <property type="entry name" value="DUF1308"/>
    <property type="match status" value="1"/>
</dbReference>
<dbReference type="InterPro" id="IPR010733">
    <property type="entry name" value="DUF1308"/>
</dbReference>
<dbReference type="GeneID" id="92360296"/>
<feature type="region of interest" description="Disordered" evidence="1">
    <location>
        <begin position="1"/>
        <end position="91"/>
    </location>
</feature>
<dbReference type="Proteomes" id="UP000674143">
    <property type="component" value="Chromosome 25"/>
</dbReference>
<organism evidence="3 4">
    <name type="scientific">Leishmania orientalis</name>
    <dbReference type="NCBI Taxonomy" id="2249476"/>
    <lineage>
        <taxon>Eukaryota</taxon>
        <taxon>Discoba</taxon>
        <taxon>Euglenozoa</taxon>
        <taxon>Kinetoplastea</taxon>
        <taxon>Metakinetoplastina</taxon>
        <taxon>Trypanosomatida</taxon>
        <taxon>Trypanosomatidae</taxon>
        <taxon>Leishmaniinae</taxon>
        <taxon>Leishmania</taxon>
    </lineage>
</organism>
<gene>
    <name evidence="3" type="ORF">LSCM4_04377</name>
</gene>